<evidence type="ECO:0000313" key="2">
    <source>
        <dbReference type="Proteomes" id="UP001172680"/>
    </source>
</evidence>
<reference evidence="1" key="1">
    <citation type="submission" date="2022-10" db="EMBL/GenBank/DDBJ databases">
        <title>Culturing micro-colonial fungi from biological soil crusts in the Mojave desert and describing Neophaeococcomyces mojavensis, and introducing the new genera and species Taxawa tesnikishii.</title>
        <authorList>
            <person name="Kurbessoian T."/>
            <person name="Stajich J.E."/>
        </authorList>
    </citation>
    <scope>NUCLEOTIDE SEQUENCE</scope>
    <source>
        <strain evidence="1">JES_115</strain>
    </source>
</reference>
<dbReference type="Proteomes" id="UP001172680">
    <property type="component" value="Unassembled WGS sequence"/>
</dbReference>
<proteinExistence type="predicted"/>
<keyword evidence="2" id="KW-1185">Reference proteome</keyword>
<evidence type="ECO:0000313" key="1">
    <source>
        <dbReference type="EMBL" id="KAJ9642978.1"/>
    </source>
</evidence>
<gene>
    <name evidence="1" type="ORF">H2199_004500</name>
</gene>
<protein>
    <submittedName>
        <fullName evidence="1">Uncharacterized protein</fullName>
    </submittedName>
</protein>
<sequence>MADLSSTSLPYHEPSIVTILIQSSFLLLLNTINSVLDKTLYCGLLGQVFLGVAWGAPGAKWLGLETQETIVQLGYLGLILLVYEGGLSTNFSSLRANLVLSTAVAITGISVPIGLSFSLQGLAGATPLQAFAAGAALCSTSLGTTFTVLSTSGLTTTRLGVVLTSAAMMDDVVGLVMVQVISNLGGSSGTISAATVVRPILVSLAFAVVVPVACRFVVKPLTVWLNGHRQGNKSGFMHRTLSRTQIAFAIHTLLLLGLVTGASYAGTSNLFAAYLAGAAISWWDENVPHLCIQSTRGNDRRSLSEAGGSRLTPTKQSQPADTNQSQNTVEAEATAPTNSAEAISHDSNRPVGRPLTGDISNGSSGVAVYEVYYQQAVDRVLKPLFFASIGFSIPITRMFTGPVLWRGIVYTILMAFAKLVCGIWLIRLSPPPSKLLKHARTKLQIPRIAHFWGQSSDPTKTTSPQPQKPTQTSARSIDLPESQPATELLSTLFASTNTTTATTSPPAPEPSAHQARLRSANPAKPRSLYPAAILGDAMVARGEIGFLISSIAETNGIFAPSEGGGDSDVFLVVTWAIVLCTILGPLCVGLLVRRVKRLEGTREGGHGDVLGVWGVR</sequence>
<organism evidence="1 2">
    <name type="scientific">Coniosporium tulheliwenetii</name>
    <dbReference type="NCBI Taxonomy" id="3383036"/>
    <lineage>
        <taxon>Eukaryota</taxon>
        <taxon>Fungi</taxon>
        <taxon>Dikarya</taxon>
        <taxon>Ascomycota</taxon>
        <taxon>Pezizomycotina</taxon>
        <taxon>Dothideomycetes</taxon>
        <taxon>Dothideomycetes incertae sedis</taxon>
        <taxon>Coniosporium</taxon>
    </lineage>
</organism>
<accession>A0ACC2Z710</accession>
<comment type="caution">
    <text evidence="1">The sequence shown here is derived from an EMBL/GenBank/DDBJ whole genome shotgun (WGS) entry which is preliminary data.</text>
</comment>
<dbReference type="EMBL" id="JAPDRP010000012">
    <property type="protein sequence ID" value="KAJ9642978.1"/>
    <property type="molecule type" value="Genomic_DNA"/>
</dbReference>
<name>A0ACC2Z710_9PEZI</name>